<evidence type="ECO:0000313" key="4">
    <source>
        <dbReference type="Proteomes" id="UP000181997"/>
    </source>
</evidence>
<organism evidence="3 4">
    <name type="scientific">[Bacillus] enclensis</name>
    <dbReference type="NCBI Taxonomy" id="1402860"/>
    <lineage>
        <taxon>Bacteria</taxon>
        <taxon>Bacillati</taxon>
        <taxon>Bacillota</taxon>
        <taxon>Bacilli</taxon>
        <taxon>Bacillales</taxon>
        <taxon>Bacillaceae</taxon>
        <taxon>Rossellomorea</taxon>
    </lineage>
</organism>
<keyword evidence="4" id="KW-1185">Reference proteome</keyword>
<keyword evidence="3" id="KW-0489">Methyltransferase</keyword>
<dbReference type="Pfam" id="PF13649">
    <property type="entry name" value="Methyltransf_25"/>
    <property type="match status" value="1"/>
</dbReference>
<protein>
    <submittedName>
        <fullName evidence="3">Methyltransferase domain-containing protein</fullName>
    </submittedName>
</protein>
<dbReference type="GO" id="GO:0032259">
    <property type="term" value="P:methylation"/>
    <property type="evidence" value="ECO:0007669"/>
    <property type="project" value="UniProtKB-KW"/>
</dbReference>
<dbReference type="InterPro" id="IPR041698">
    <property type="entry name" value="Methyltransf_25"/>
</dbReference>
<evidence type="ECO:0000313" key="3">
    <source>
        <dbReference type="EMBL" id="SCB73357.1"/>
    </source>
</evidence>
<dbReference type="EMBL" id="FMAU01000001">
    <property type="protein sequence ID" value="SCB73357.1"/>
    <property type="molecule type" value="Genomic_DNA"/>
</dbReference>
<dbReference type="OrthoDB" id="9804312at2"/>
<dbReference type="SUPFAM" id="SSF53335">
    <property type="entry name" value="S-adenosyl-L-methionine-dependent methyltransferases"/>
    <property type="match status" value="1"/>
</dbReference>
<sequence length="253" mass="28618">MSFSHYGKLCTEVYDLTKEVGQSFGGDIEFYQGKLKECKGRILEAMAGSGRVTIPLVENGIVVDGVDDSPEMLASCRHRLEERGLKAELYESSLQNLDLPHQYEVIIIPGGSFLLIDDRNESMEALKKLYAHLEPGGRLIMDVFLPDATFDIGKVHTSVFPLPGGDTITMESKLVEVDFFHQRKVTHLKYEKWRNGSLVETELQRFALRWYGVEELRLVLKEIGFSHVEICADFEEGEEPASGNQKIIYIAEK</sequence>
<gene>
    <name evidence="3" type="ORF">GA0061094_0142</name>
</gene>
<dbReference type="Gene3D" id="2.20.25.110">
    <property type="entry name" value="S-adenosyl-L-methionine-dependent methyltransferases"/>
    <property type="match status" value="1"/>
</dbReference>
<reference evidence="4" key="1">
    <citation type="submission" date="2016-08" db="EMBL/GenBank/DDBJ databases">
        <authorList>
            <person name="Varghese N."/>
            <person name="Submissions Spin"/>
        </authorList>
    </citation>
    <scope>NUCLEOTIDE SEQUENCE [LARGE SCALE GENOMIC DNA]</scope>
    <source>
        <strain evidence="4">SGD-1123</strain>
    </source>
</reference>
<dbReference type="GO" id="GO:0008168">
    <property type="term" value="F:methyltransferase activity"/>
    <property type="evidence" value="ECO:0007669"/>
    <property type="project" value="UniProtKB-KW"/>
</dbReference>
<keyword evidence="1 3" id="KW-0808">Transferase</keyword>
<dbReference type="Gene3D" id="3.40.50.150">
    <property type="entry name" value="Vaccinia Virus protein VP39"/>
    <property type="match status" value="1"/>
</dbReference>
<evidence type="ECO:0000259" key="2">
    <source>
        <dbReference type="Pfam" id="PF13649"/>
    </source>
</evidence>
<evidence type="ECO:0000256" key="1">
    <source>
        <dbReference type="ARBA" id="ARBA00022679"/>
    </source>
</evidence>
<dbReference type="PANTHER" id="PTHR43861">
    <property type="entry name" value="TRANS-ACONITATE 2-METHYLTRANSFERASE-RELATED"/>
    <property type="match status" value="1"/>
</dbReference>
<name>A0A0V8HPI9_9BACI</name>
<proteinExistence type="predicted"/>
<accession>A0A0V8HPI9</accession>
<dbReference type="Proteomes" id="UP000181997">
    <property type="component" value="Unassembled WGS sequence"/>
</dbReference>
<dbReference type="RefSeq" id="WP_032086204.1">
    <property type="nucleotide sequence ID" value="NZ_FMAU01000001.1"/>
</dbReference>
<dbReference type="AlphaFoldDB" id="A0A0V8HPI9"/>
<dbReference type="InterPro" id="IPR029063">
    <property type="entry name" value="SAM-dependent_MTases_sf"/>
</dbReference>
<dbReference type="CDD" id="cd02440">
    <property type="entry name" value="AdoMet_MTases"/>
    <property type="match status" value="1"/>
</dbReference>
<feature type="domain" description="Methyltransferase" evidence="2">
    <location>
        <begin position="42"/>
        <end position="137"/>
    </location>
</feature>